<name>A0A480E4V7_PIG</name>
<dbReference type="KEGG" id="ssc:100625858"/>
<evidence type="ECO:0000313" key="3">
    <source>
        <dbReference type="EMBL" id="HCZ82832.1"/>
    </source>
</evidence>
<accession>A0A480E4V7</accession>
<dbReference type="Pfam" id="PF05287">
    <property type="entry name" value="PMG"/>
    <property type="match status" value="1"/>
</dbReference>
<evidence type="ECO:0000256" key="2">
    <source>
        <dbReference type="RuleBase" id="RU369044"/>
    </source>
</evidence>
<comment type="subunit">
    <text evidence="2">Interacts with hair keratins.</text>
</comment>
<evidence type="ECO:0000256" key="1">
    <source>
        <dbReference type="ARBA" id="ARBA00022744"/>
    </source>
</evidence>
<sequence length="176" mass="19263">MSYNCCFRNFSSCFLGDHLRYSGSSCVSSYPRNLVYSTGLCSPSTCQLGSSLYKGCQKIRRREPIRCQTSPVVTIPCQKSCHRPRTSTFYSPCWTTYAGSLGSRSSRSCSLGYGSRSCYSLGCGSSGFRPLAYRVCGFPSLRLGSGSCYPTRLVSRSCQSPCYRPSCGSGFHRSAC</sequence>
<comment type="function">
    <text evidence="2">In the hair cortex, hair keratin intermediate filaments are embedded in an interfilamentous matrix, consisting of hair keratin-associated proteins (KRTAP), which are essential for the formation of a rigid and resistant hair shaft through their extensive disulfide bond cross-linking with abundant cysteine residues of hair keratins. The matrix proteins include the high-sulfur and high-glycine-tyrosine keratins.</text>
</comment>
<organism evidence="3">
    <name type="scientific">Sus scrofa</name>
    <name type="common">Pig</name>
    <dbReference type="NCBI Taxonomy" id="9823"/>
    <lineage>
        <taxon>Eukaryota</taxon>
        <taxon>Metazoa</taxon>
        <taxon>Chordata</taxon>
        <taxon>Craniata</taxon>
        <taxon>Vertebrata</taxon>
        <taxon>Euteleostomi</taxon>
        <taxon>Mammalia</taxon>
        <taxon>Eutheria</taxon>
        <taxon>Laurasiatheria</taxon>
        <taxon>Artiodactyla</taxon>
        <taxon>Suina</taxon>
        <taxon>Suidae</taxon>
        <taxon>Sus</taxon>
    </lineage>
</organism>
<dbReference type="AlphaFoldDB" id="A0A480E4V7"/>
<comment type="similarity">
    <text evidence="2">Belongs to the PMG family.</text>
</comment>
<dbReference type="GeneID" id="100625858"/>
<dbReference type="RefSeq" id="XP_003358961.3">
    <property type="nucleotide sequence ID" value="XM_003358913.5"/>
</dbReference>
<proteinExistence type="inferred from homology"/>
<dbReference type="GO" id="GO:0045095">
    <property type="term" value="C:keratin filament"/>
    <property type="evidence" value="ECO:0007669"/>
    <property type="project" value="UniProtKB-UniRule"/>
</dbReference>
<dbReference type="GO" id="GO:0005829">
    <property type="term" value="C:cytosol"/>
    <property type="evidence" value="ECO:0007669"/>
    <property type="project" value="UniProtKB-ARBA"/>
</dbReference>
<keyword evidence="1 2" id="KW-0416">Keratin</keyword>
<dbReference type="EMBL" id="DQIR01027357">
    <property type="protein sequence ID" value="HCZ82832.1"/>
    <property type="molecule type" value="Transcribed_RNA"/>
</dbReference>
<protein>
    <recommendedName>
        <fullName evidence="2">Keratin-associated protein</fullName>
    </recommendedName>
</protein>
<dbReference type="OMA" id="ACRSNFC"/>
<dbReference type="InterPro" id="IPR007951">
    <property type="entry name" value="KRTAP_PMG"/>
</dbReference>
<dbReference type="OrthoDB" id="9835168at2759"/>
<reference evidence="3" key="1">
    <citation type="journal article" date="2019" name="PeerJ">
        <title>Genes of the pig, Sus scrofa, reconstructed with EvidentialGene.</title>
        <authorList>
            <person name="Gilbert D.G."/>
        </authorList>
    </citation>
    <scope>NUCLEOTIDE SEQUENCE</scope>
</reference>